<reference evidence="1" key="2">
    <citation type="journal article" date="2015" name="Data Brief">
        <title>Shoot transcriptome of the giant reed, Arundo donax.</title>
        <authorList>
            <person name="Barrero R.A."/>
            <person name="Guerrero F.D."/>
            <person name="Moolhuijzen P."/>
            <person name="Goolsby J.A."/>
            <person name="Tidwell J."/>
            <person name="Bellgard S.E."/>
            <person name="Bellgard M.I."/>
        </authorList>
    </citation>
    <scope>NUCLEOTIDE SEQUENCE</scope>
    <source>
        <tissue evidence="1">Shoot tissue taken approximately 20 cm above the soil surface</tissue>
    </source>
</reference>
<dbReference type="EMBL" id="GBRH01256312">
    <property type="protein sequence ID" value="JAD41583.1"/>
    <property type="molecule type" value="Transcribed_RNA"/>
</dbReference>
<sequence>MKLQVLQPAEPLLTVGWLLCGFTYSKILFKGTKIISHGIHVGIRK</sequence>
<dbReference type="AlphaFoldDB" id="A0A0A9S9U3"/>
<organism evidence="1">
    <name type="scientific">Arundo donax</name>
    <name type="common">Giant reed</name>
    <name type="synonym">Donax arundinaceus</name>
    <dbReference type="NCBI Taxonomy" id="35708"/>
    <lineage>
        <taxon>Eukaryota</taxon>
        <taxon>Viridiplantae</taxon>
        <taxon>Streptophyta</taxon>
        <taxon>Embryophyta</taxon>
        <taxon>Tracheophyta</taxon>
        <taxon>Spermatophyta</taxon>
        <taxon>Magnoliopsida</taxon>
        <taxon>Liliopsida</taxon>
        <taxon>Poales</taxon>
        <taxon>Poaceae</taxon>
        <taxon>PACMAD clade</taxon>
        <taxon>Arundinoideae</taxon>
        <taxon>Arundineae</taxon>
        <taxon>Arundo</taxon>
    </lineage>
</organism>
<accession>A0A0A9S9U3</accession>
<protein>
    <submittedName>
        <fullName evidence="1">Uncharacterized protein</fullName>
    </submittedName>
</protein>
<proteinExistence type="predicted"/>
<reference evidence="1" key="1">
    <citation type="submission" date="2014-09" db="EMBL/GenBank/DDBJ databases">
        <authorList>
            <person name="Magalhaes I.L.F."/>
            <person name="Oliveira U."/>
            <person name="Santos F.R."/>
            <person name="Vidigal T.H.D.A."/>
            <person name="Brescovit A.D."/>
            <person name="Santos A.J."/>
        </authorList>
    </citation>
    <scope>NUCLEOTIDE SEQUENCE</scope>
    <source>
        <tissue evidence="1">Shoot tissue taken approximately 20 cm above the soil surface</tissue>
    </source>
</reference>
<name>A0A0A9S9U3_ARUDO</name>
<evidence type="ECO:0000313" key="1">
    <source>
        <dbReference type="EMBL" id="JAD41583.1"/>
    </source>
</evidence>